<proteinExistence type="inferred from homology"/>
<dbReference type="Proteomes" id="UP001596157">
    <property type="component" value="Unassembled WGS sequence"/>
</dbReference>
<evidence type="ECO:0000256" key="1">
    <source>
        <dbReference type="ARBA" id="ARBA00022670"/>
    </source>
</evidence>
<dbReference type="InterPro" id="IPR051454">
    <property type="entry name" value="RNA/ubiquinone_mod_enzymes"/>
</dbReference>
<reference evidence="5" key="1">
    <citation type="journal article" date="2019" name="Int. J. Syst. Evol. Microbiol.">
        <title>The Global Catalogue of Microorganisms (GCM) 10K type strain sequencing project: providing services to taxonomists for standard genome sequencing and annotation.</title>
        <authorList>
            <consortium name="The Broad Institute Genomics Platform"/>
            <consortium name="The Broad Institute Genome Sequencing Center for Infectious Disease"/>
            <person name="Wu L."/>
            <person name="Ma J."/>
        </authorList>
    </citation>
    <scope>NUCLEOTIDE SEQUENCE [LARGE SCALE GENOMIC DNA]</scope>
    <source>
        <strain evidence="5">CCUG 59778</strain>
    </source>
</reference>
<evidence type="ECO:0000313" key="5">
    <source>
        <dbReference type="Proteomes" id="UP001596157"/>
    </source>
</evidence>
<comment type="similarity">
    <text evidence="3">Belongs to the peptidase U32 family.</text>
</comment>
<protein>
    <submittedName>
        <fullName evidence="4">Peptidase U32 family protein</fullName>
    </submittedName>
</protein>
<dbReference type="PANTHER" id="PTHR30217:SF6">
    <property type="entry name" value="TRNA HYDROXYLATION PROTEIN P"/>
    <property type="match status" value="1"/>
</dbReference>
<dbReference type="PANTHER" id="PTHR30217">
    <property type="entry name" value="PEPTIDASE U32 FAMILY"/>
    <property type="match status" value="1"/>
</dbReference>
<evidence type="ECO:0000256" key="2">
    <source>
        <dbReference type="ARBA" id="ARBA00022801"/>
    </source>
</evidence>
<keyword evidence="5" id="KW-1185">Reference proteome</keyword>
<keyword evidence="2" id="KW-0378">Hydrolase</keyword>
<gene>
    <name evidence="4" type="ORF">ACFPM7_15335</name>
</gene>
<accession>A0ABW0EQ10</accession>
<name>A0ABW0EQ10_9PSEU</name>
<dbReference type="RefSeq" id="WP_378248282.1">
    <property type="nucleotide sequence ID" value="NZ_JBHSKF010000006.1"/>
</dbReference>
<dbReference type="Pfam" id="PF01136">
    <property type="entry name" value="Peptidase_U32"/>
    <property type="match status" value="1"/>
</dbReference>
<organism evidence="4 5">
    <name type="scientific">Actinokineospora guangxiensis</name>
    <dbReference type="NCBI Taxonomy" id="1490288"/>
    <lineage>
        <taxon>Bacteria</taxon>
        <taxon>Bacillati</taxon>
        <taxon>Actinomycetota</taxon>
        <taxon>Actinomycetes</taxon>
        <taxon>Pseudonocardiales</taxon>
        <taxon>Pseudonocardiaceae</taxon>
        <taxon>Actinokineospora</taxon>
    </lineage>
</organism>
<keyword evidence="1" id="KW-0645">Protease</keyword>
<sequence>MTATDFALAPPHTAVEAGFVGGASSAVVGLNAPVRSLQMLDLQAAAGASEVYLALPPVGGALSFDGLPSARDGEPTQVTTRRTLTALVTEAHHRGLRAHFCADAPAVAPSRRDDWLAHARIGIEAGADTVVVGSLATLAWLTDAHPGVDVVAGGQLGVSTTSFARHIAATYGVRRIVLPHEITLDEIARFTALGTQLGVEIEVPVQTGSGLGCRGCRLADQPGAGLGCRAGYRGGVAGEDVDLGGFLDGAGDCALCDVPTLAALGVRALQVPGRESPNLRQNAKITQMYRRAVDGAAAARPMVDVVADIDRVELMWQMAWVPRLCERARCRFRDTPARRAYV</sequence>
<dbReference type="EMBL" id="JBHSKF010000006">
    <property type="protein sequence ID" value="MFC5288433.1"/>
    <property type="molecule type" value="Genomic_DNA"/>
</dbReference>
<comment type="caution">
    <text evidence="4">The sequence shown here is derived from an EMBL/GenBank/DDBJ whole genome shotgun (WGS) entry which is preliminary data.</text>
</comment>
<evidence type="ECO:0000256" key="3">
    <source>
        <dbReference type="ARBA" id="ARBA00038374"/>
    </source>
</evidence>
<evidence type="ECO:0000313" key="4">
    <source>
        <dbReference type="EMBL" id="MFC5288433.1"/>
    </source>
</evidence>
<dbReference type="InterPro" id="IPR001539">
    <property type="entry name" value="Peptidase_U32"/>
</dbReference>